<dbReference type="GO" id="GO:0006824">
    <property type="term" value="P:cobalt ion transport"/>
    <property type="evidence" value="ECO:0007669"/>
    <property type="project" value="UniProtKB-KW"/>
</dbReference>
<accession>A0A323UKF6</accession>
<evidence type="ECO:0000256" key="5">
    <source>
        <dbReference type="ARBA" id="ARBA00022475"/>
    </source>
</evidence>
<keyword evidence="5" id="KW-1003">Cell membrane</keyword>
<evidence type="ECO:0000313" key="15">
    <source>
        <dbReference type="EMBL" id="PZA12881.1"/>
    </source>
</evidence>
<evidence type="ECO:0000256" key="12">
    <source>
        <dbReference type="ARBA" id="ARBA00023285"/>
    </source>
</evidence>
<keyword evidence="8 13" id="KW-1133">Transmembrane helix</keyword>
<evidence type="ECO:0000256" key="6">
    <source>
        <dbReference type="ARBA" id="ARBA00022596"/>
    </source>
</evidence>
<dbReference type="InterPro" id="IPR051224">
    <property type="entry name" value="NiCoT_RcnA"/>
</dbReference>
<comment type="caution">
    <text evidence="15">The sequence shown here is derived from an EMBL/GenBank/DDBJ whole genome shotgun (WGS) entry which is preliminary data.</text>
</comment>
<keyword evidence="7 13" id="KW-0812">Transmembrane</keyword>
<dbReference type="InterPro" id="IPR011541">
    <property type="entry name" value="Ni/Co_transpt_high_affinity"/>
</dbReference>
<evidence type="ECO:0000256" key="10">
    <source>
        <dbReference type="ARBA" id="ARBA00023112"/>
    </source>
</evidence>
<proteinExistence type="inferred from homology"/>
<keyword evidence="9" id="KW-0406">Ion transport</keyword>
<keyword evidence="6" id="KW-0533">Nickel</keyword>
<dbReference type="GO" id="GO:0005886">
    <property type="term" value="C:plasma membrane"/>
    <property type="evidence" value="ECO:0007669"/>
    <property type="project" value="UniProtKB-SubCell"/>
</dbReference>
<dbReference type="PANTHER" id="PTHR40659">
    <property type="entry name" value="NICKEL/COBALT EFFLUX SYSTEM RCNA"/>
    <property type="match status" value="1"/>
</dbReference>
<protein>
    <recommendedName>
        <fullName evidence="13">Nickel/cobalt efflux system</fullName>
    </recommendedName>
</protein>
<evidence type="ECO:0000256" key="3">
    <source>
        <dbReference type="ARBA" id="ARBA00022426"/>
    </source>
</evidence>
<dbReference type="GO" id="GO:0046583">
    <property type="term" value="F:monoatomic cation efflux transmembrane transporter activity"/>
    <property type="evidence" value="ECO:0007669"/>
    <property type="project" value="TreeGrafter"/>
</dbReference>
<keyword evidence="4 13" id="KW-0813">Transport</keyword>
<feature type="transmembrane region" description="Helical" evidence="13">
    <location>
        <begin position="114"/>
        <end position="139"/>
    </location>
</feature>
<keyword evidence="11 13" id="KW-0472">Membrane</keyword>
<feature type="transmembrane region" description="Helical" evidence="13">
    <location>
        <begin position="145"/>
        <end position="170"/>
    </location>
</feature>
<feature type="transmembrane region" description="Helical" evidence="13">
    <location>
        <begin position="75"/>
        <end position="93"/>
    </location>
</feature>
<dbReference type="GO" id="GO:0010045">
    <property type="term" value="P:response to nickel cation"/>
    <property type="evidence" value="ECO:0007669"/>
    <property type="project" value="TreeGrafter"/>
</dbReference>
<feature type="transmembrane region" description="Helical" evidence="13">
    <location>
        <begin position="353"/>
        <end position="375"/>
    </location>
</feature>
<dbReference type="Pfam" id="PF03824">
    <property type="entry name" value="NicO"/>
    <property type="match status" value="2"/>
</dbReference>
<keyword evidence="14" id="KW-0732">Signal</keyword>
<comment type="subcellular location">
    <subcellularLocation>
        <location evidence="2 13">Cell membrane</location>
        <topology evidence="2 13">Multi-pass membrane protein</topology>
    </subcellularLocation>
</comment>
<feature type="transmembrane region" description="Helical" evidence="13">
    <location>
        <begin position="312"/>
        <end position="332"/>
    </location>
</feature>
<evidence type="ECO:0000256" key="11">
    <source>
        <dbReference type="ARBA" id="ARBA00023136"/>
    </source>
</evidence>
<feature type="signal peptide" evidence="14">
    <location>
        <begin position="1"/>
        <end position="25"/>
    </location>
</feature>
<comment type="similarity">
    <text evidence="13">Belongs to the NiCoT transporter (TC 2.A.52) family.</text>
</comment>
<dbReference type="OrthoDB" id="9812956at2"/>
<dbReference type="GO" id="GO:0032025">
    <property type="term" value="P:response to cobalt ion"/>
    <property type="evidence" value="ECO:0007669"/>
    <property type="project" value="TreeGrafter"/>
</dbReference>
<gene>
    <name evidence="15" type="ORF">DNX69_06175</name>
</gene>
<evidence type="ECO:0000256" key="4">
    <source>
        <dbReference type="ARBA" id="ARBA00022448"/>
    </source>
</evidence>
<name>A0A323UKF6_RHOPL</name>
<evidence type="ECO:0000256" key="8">
    <source>
        <dbReference type="ARBA" id="ARBA00022989"/>
    </source>
</evidence>
<evidence type="ECO:0000256" key="9">
    <source>
        <dbReference type="ARBA" id="ARBA00023065"/>
    </source>
</evidence>
<feature type="transmembrane region" description="Helical" evidence="13">
    <location>
        <begin position="277"/>
        <end position="300"/>
    </location>
</feature>
<dbReference type="AlphaFoldDB" id="A0A323UKF6"/>
<comment type="function">
    <text evidence="1">Efflux system for nickel and cobalt.</text>
</comment>
<evidence type="ECO:0000256" key="2">
    <source>
        <dbReference type="ARBA" id="ARBA00004651"/>
    </source>
</evidence>
<keyword evidence="3" id="KW-0171">Cobalt transport</keyword>
<dbReference type="PANTHER" id="PTHR40659:SF1">
    <property type="entry name" value="NICKEL_COBALT EFFLUX SYSTEM RCNA"/>
    <property type="match status" value="1"/>
</dbReference>
<keyword evidence="10" id="KW-0921">Nickel transport</keyword>
<keyword evidence="12" id="KW-0170">Cobalt</keyword>
<evidence type="ECO:0000256" key="1">
    <source>
        <dbReference type="ARBA" id="ARBA00002510"/>
    </source>
</evidence>
<dbReference type="EMBL" id="QKQS01000009">
    <property type="protein sequence ID" value="PZA12881.1"/>
    <property type="molecule type" value="Genomic_DNA"/>
</dbReference>
<dbReference type="Proteomes" id="UP000248134">
    <property type="component" value="Unassembled WGS sequence"/>
</dbReference>
<evidence type="ECO:0000256" key="7">
    <source>
        <dbReference type="ARBA" id="ARBA00022692"/>
    </source>
</evidence>
<dbReference type="GO" id="GO:0015099">
    <property type="term" value="F:nickel cation transmembrane transporter activity"/>
    <property type="evidence" value="ECO:0007669"/>
    <property type="project" value="UniProtKB-UniRule"/>
</dbReference>
<sequence length="384" mass="39982">MPMTKSRGLLFLLSAALATFSLAHAASASPFRVPHPASGLPGSELTSWIFAEQAKFYRSLSAHIRASKQDGAARWGLFAISFLYGILHAAGPGHGKAVISSYLVANRETWRRGVVLSFASAGLQSVVAVIIVTVAAVVLDTTAAAIGSTVHIVEIVSYLLVIAIGLRLLYVKGRAALIAWRDLGLPRALAVAPASFGGASLSMVAPAAFDDASLKPSARQPMTMTIRPGQCQVAGCSADIHGFHCGDEHDHHQSAWGHAHAPDPAELAGAGGWRRGLSAMVVVGLRPCSGAIIVLVFALAQDLFWTGVGATLLMGLGTALTVTLIASLAVTAREVASRIAEARAGFGMLTLRAIEVAASAVIVVFGLLLLTGYMATEQLWMFAG</sequence>
<evidence type="ECO:0000256" key="14">
    <source>
        <dbReference type="SAM" id="SignalP"/>
    </source>
</evidence>
<evidence type="ECO:0000313" key="16">
    <source>
        <dbReference type="Proteomes" id="UP000248134"/>
    </source>
</evidence>
<evidence type="ECO:0000256" key="13">
    <source>
        <dbReference type="RuleBase" id="RU362101"/>
    </source>
</evidence>
<reference evidence="15 16" key="1">
    <citation type="submission" date="2018-06" db="EMBL/GenBank/DDBJ databases">
        <title>Draft Whole-Genome Sequence of the purple photosynthetic bacterium Rhodospeudomonas palustris XCP.</title>
        <authorList>
            <person name="Rayyan A."/>
            <person name="Meyer T.E."/>
            <person name="Kyndt J.A."/>
        </authorList>
    </citation>
    <scope>NUCLEOTIDE SEQUENCE [LARGE SCALE GENOMIC DNA]</scope>
    <source>
        <strain evidence="15 16">XCP</strain>
    </source>
</reference>
<feature type="chain" id="PRO_5016234521" description="Nickel/cobalt efflux system" evidence="14">
    <location>
        <begin position="26"/>
        <end position="384"/>
    </location>
</feature>
<organism evidence="15 16">
    <name type="scientific">Rhodopseudomonas palustris</name>
    <dbReference type="NCBI Taxonomy" id="1076"/>
    <lineage>
        <taxon>Bacteria</taxon>
        <taxon>Pseudomonadati</taxon>
        <taxon>Pseudomonadota</taxon>
        <taxon>Alphaproteobacteria</taxon>
        <taxon>Hyphomicrobiales</taxon>
        <taxon>Nitrobacteraceae</taxon>
        <taxon>Rhodopseudomonas</taxon>
    </lineage>
</organism>